<gene>
    <name evidence="1" type="ORF">LTR32_000972</name>
</gene>
<accession>A0ABR0LFK1</accession>
<dbReference type="InterPro" id="IPR036396">
    <property type="entry name" value="Cyt_P450_sf"/>
</dbReference>
<dbReference type="Pfam" id="PF00067">
    <property type="entry name" value="p450"/>
    <property type="match status" value="1"/>
</dbReference>
<dbReference type="Proteomes" id="UP001308179">
    <property type="component" value="Unassembled WGS sequence"/>
</dbReference>
<dbReference type="PANTHER" id="PTHR24305">
    <property type="entry name" value="CYTOCHROME P450"/>
    <property type="match status" value="1"/>
</dbReference>
<dbReference type="PANTHER" id="PTHR24305:SF103">
    <property type="entry name" value="P450, PUTATIVE (EUROFUNG)-RELATED"/>
    <property type="match status" value="1"/>
</dbReference>
<sequence length="175" mass="19548">MPNEIERLHAEHGPVVRIGPNDLSFNSPEAVTSIYESGWPKGCFYAGFRNTPETGLFSETDVQFAVMKTSRLSLKSLEVHAKRRRKFALSSAMSYIRDLEPVIDSRYAILRKQLDYFAETGEVFDLRKYITYCIVDVLGELAFGEAMGNQEAADPAKIPPVSEAMYDSCVAGQVP</sequence>
<dbReference type="SUPFAM" id="SSF48264">
    <property type="entry name" value="Cytochrome P450"/>
    <property type="match status" value="1"/>
</dbReference>
<dbReference type="InterPro" id="IPR001128">
    <property type="entry name" value="Cyt_P450"/>
</dbReference>
<proteinExistence type="predicted"/>
<organism evidence="1 2">
    <name type="scientific">Rachicladosporium monterosium</name>
    <dbReference type="NCBI Taxonomy" id="1507873"/>
    <lineage>
        <taxon>Eukaryota</taxon>
        <taxon>Fungi</taxon>
        <taxon>Dikarya</taxon>
        <taxon>Ascomycota</taxon>
        <taxon>Pezizomycotina</taxon>
        <taxon>Dothideomycetes</taxon>
        <taxon>Dothideomycetidae</taxon>
        <taxon>Cladosporiales</taxon>
        <taxon>Cladosporiaceae</taxon>
        <taxon>Rachicladosporium</taxon>
    </lineage>
</organism>
<evidence type="ECO:0000313" key="1">
    <source>
        <dbReference type="EMBL" id="KAK5147597.1"/>
    </source>
</evidence>
<dbReference type="InterPro" id="IPR050121">
    <property type="entry name" value="Cytochrome_P450_monoxygenase"/>
</dbReference>
<name>A0ABR0LFK1_9PEZI</name>
<keyword evidence="2" id="KW-1185">Reference proteome</keyword>
<protein>
    <submittedName>
        <fullName evidence="1">Uncharacterized protein</fullName>
    </submittedName>
</protein>
<dbReference type="EMBL" id="JAVRRR010000033">
    <property type="protein sequence ID" value="KAK5147597.1"/>
    <property type="molecule type" value="Genomic_DNA"/>
</dbReference>
<comment type="caution">
    <text evidence="1">The sequence shown here is derived from an EMBL/GenBank/DDBJ whole genome shotgun (WGS) entry which is preliminary data.</text>
</comment>
<evidence type="ECO:0000313" key="2">
    <source>
        <dbReference type="Proteomes" id="UP001308179"/>
    </source>
</evidence>
<dbReference type="Gene3D" id="1.10.630.10">
    <property type="entry name" value="Cytochrome P450"/>
    <property type="match status" value="1"/>
</dbReference>
<reference evidence="1 2" key="1">
    <citation type="submission" date="2023-08" db="EMBL/GenBank/DDBJ databases">
        <title>Black Yeasts Isolated from many extreme environments.</title>
        <authorList>
            <person name="Coleine C."/>
            <person name="Stajich J.E."/>
            <person name="Selbmann L."/>
        </authorList>
    </citation>
    <scope>NUCLEOTIDE SEQUENCE [LARGE SCALE GENOMIC DNA]</scope>
    <source>
        <strain evidence="1 2">CCFEE 5386</strain>
    </source>
</reference>